<proteinExistence type="predicted"/>
<dbReference type="EMBL" id="CP006608">
    <property type="protein sequence ID" value="AGR57484.1"/>
    <property type="molecule type" value="Genomic_DNA"/>
</dbReference>
<dbReference type="HOGENOM" id="CLU_3332626_0_0_6"/>
<reference evidence="1 2" key="1">
    <citation type="submission" date="2013-07" db="EMBL/GenBank/DDBJ databases">
        <title>Genome sequence of Salmonella bongori N268-08 - a rare clinical isolate.</title>
        <authorList>
            <person name="Marti R."/>
            <person name="Hagens S."/>
            <person name="Loessner M.J."/>
            <person name="Klumpp J."/>
        </authorList>
    </citation>
    <scope>NUCLEOTIDE SEQUENCE [LARGE SCALE GENOMIC DNA]</scope>
    <source>
        <strain evidence="1 2">N268-08</strain>
    </source>
</reference>
<dbReference type="KEGG" id="sbz:A464_298"/>
<evidence type="ECO:0000313" key="1">
    <source>
        <dbReference type="EMBL" id="AGR57484.1"/>
    </source>
</evidence>
<gene>
    <name evidence="1" type="ORF">A464_298</name>
</gene>
<evidence type="ECO:0000313" key="2">
    <source>
        <dbReference type="Proteomes" id="UP000015042"/>
    </source>
</evidence>
<sequence>MDQEQLTILHSLKLLFSLAEQQTPLNLNCMQIPVLHKA</sequence>
<dbReference type="PATRIC" id="fig|1197719.3.peg.299"/>
<dbReference type="Proteomes" id="UP000015042">
    <property type="component" value="Chromosome"/>
</dbReference>
<dbReference type="AlphaFoldDB" id="S5MS70"/>
<accession>S5MS70</accession>
<protein>
    <submittedName>
        <fullName evidence="1">Uncharacterized protein</fullName>
    </submittedName>
</protein>
<name>S5MS70_SALBN</name>
<organism evidence="1 2">
    <name type="scientific">Salmonella bongori N268-08</name>
    <dbReference type="NCBI Taxonomy" id="1197719"/>
    <lineage>
        <taxon>Bacteria</taxon>
        <taxon>Pseudomonadati</taxon>
        <taxon>Pseudomonadota</taxon>
        <taxon>Gammaproteobacteria</taxon>
        <taxon>Enterobacterales</taxon>
        <taxon>Enterobacteriaceae</taxon>
        <taxon>Salmonella</taxon>
    </lineage>
</organism>